<evidence type="ECO:0000256" key="1">
    <source>
        <dbReference type="SAM" id="MobiDB-lite"/>
    </source>
</evidence>
<feature type="compositionally biased region" description="Acidic residues" evidence="1">
    <location>
        <begin position="222"/>
        <end position="234"/>
    </location>
</feature>
<reference evidence="2" key="1">
    <citation type="journal article" date="2021" name="New Phytol.">
        <title>Evolutionary innovations through gain and loss of genes in the ectomycorrhizal Boletales.</title>
        <authorList>
            <person name="Wu G."/>
            <person name="Miyauchi S."/>
            <person name="Morin E."/>
            <person name="Kuo A."/>
            <person name="Drula E."/>
            <person name="Varga T."/>
            <person name="Kohler A."/>
            <person name="Feng B."/>
            <person name="Cao Y."/>
            <person name="Lipzen A."/>
            <person name="Daum C."/>
            <person name="Hundley H."/>
            <person name="Pangilinan J."/>
            <person name="Johnson J."/>
            <person name="Barry K."/>
            <person name="LaButti K."/>
            <person name="Ng V."/>
            <person name="Ahrendt S."/>
            <person name="Min B."/>
            <person name="Choi I.G."/>
            <person name="Park H."/>
            <person name="Plett J.M."/>
            <person name="Magnuson J."/>
            <person name="Spatafora J.W."/>
            <person name="Nagy L.G."/>
            <person name="Henrissat B."/>
            <person name="Grigoriev I.V."/>
            <person name="Yang Z.L."/>
            <person name="Xu J."/>
            <person name="Martin F.M."/>
        </authorList>
    </citation>
    <scope>NUCLEOTIDE SEQUENCE</scope>
    <source>
        <strain evidence="2">KKN 215</strain>
    </source>
</reference>
<evidence type="ECO:0000313" key="2">
    <source>
        <dbReference type="EMBL" id="KAH8087838.1"/>
    </source>
</evidence>
<keyword evidence="3" id="KW-1185">Reference proteome</keyword>
<gene>
    <name evidence="2" type="ORF">BXZ70DRAFT_537025</name>
</gene>
<feature type="compositionally biased region" description="Polar residues" evidence="1">
    <location>
        <begin position="66"/>
        <end position="75"/>
    </location>
</feature>
<accession>A0A8K0XLA9</accession>
<evidence type="ECO:0000313" key="3">
    <source>
        <dbReference type="Proteomes" id="UP000813824"/>
    </source>
</evidence>
<organism evidence="2 3">
    <name type="scientific">Cristinia sonorae</name>
    <dbReference type="NCBI Taxonomy" id="1940300"/>
    <lineage>
        <taxon>Eukaryota</taxon>
        <taxon>Fungi</taxon>
        <taxon>Dikarya</taxon>
        <taxon>Basidiomycota</taxon>
        <taxon>Agaricomycotina</taxon>
        <taxon>Agaricomycetes</taxon>
        <taxon>Agaricomycetidae</taxon>
        <taxon>Agaricales</taxon>
        <taxon>Pleurotineae</taxon>
        <taxon>Stephanosporaceae</taxon>
        <taxon>Cristinia</taxon>
    </lineage>
</organism>
<proteinExistence type="predicted"/>
<sequence length="234" mass="26742">MLTVLKRARVHDVSGPQVYLIVWSVNTVAAAQESISQVFGRIPQDHRNLLTEQASISDPLLGADNTGHTTHIESQSPREHVHHTHSATDDRPRNLRLPESDLRMITDLEISADRVVPPYPTEDSDPMPMEYMEQSVKVLRNIAIDHNDEWERLRVASEQAKAAMLSAENARRALMQERYMRERLEVQMAYSNNYTPEWPDRAIYRGTTEAKEYTTGFSEFSDYSEDSEDDGGEP</sequence>
<dbReference type="AlphaFoldDB" id="A0A8K0XLA9"/>
<comment type="caution">
    <text evidence="2">The sequence shown here is derived from an EMBL/GenBank/DDBJ whole genome shotgun (WGS) entry which is preliminary data.</text>
</comment>
<name>A0A8K0XLA9_9AGAR</name>
<dbReference type="EMBL" id="JAEVFJ010000040">
    <property type="protein sequence ID" value="KAH8087838.1"/>
    <property type="molecule type" value="Genomic_DNA"/>
</dbReference>
<feature type="region of interest" description="Disordered" evidence="1">
    <location>
        <begin position="64"/>
        <end position="95"/>
    </location>
</feature>
<dbReference type="Proteomes" id="UP000813824">
    <property type="component" value="Unassembled WGS sequence"/>
</dbReference>
<protein>
    <submittedName>
        <fullName evidence="2">Uncharacterized protein</fullName>
    </submittedName>
</protein>
<feature type="compositionally biased region" description="Basic and acidic residues" evidence="1">
    <location>
        <begin position="86"/>
        <end position="95"/>
    </location>
</feature>
<feature type="region of interest" description="Disordered" evidence="1">
    <location>
        <begin position="214"/>
        <end position="234"/>
    </location>
</feature>